<dbReference type="AlphaFoldDB" id="A0A9P8AGN9"/>
<dbReference type="InterPro" id="IPR029071">
    <property type="entry name" value="Ubiquitin-like_domsf"/>
</dbReference>
<dbReference type="InterPro" id="IPR000626">
    <property type="entry name" value="Ubiquitin-like_dom"/>
</dbReference>
<dbReference type="PANTHER" id="PTHR13042">
    <property type="entry name" value="UBIQUITIN-LIKE PROTEIN 5"/>
    <property type="match status" value="1"/>
</dbReference>
<proteinExistence type="predicted"/>
<evidence type="ECO:0000259" key="3">
    <source>
        <dbReference type="PROSITE" id="PS50053"/>
    </source>
</evidence>
<keyword evidence="5" id="KW-1185">Reference proteome</keyword>
<dbReference type="SUPFAM" id="SSF54236">
    <property type="entry name" value="Ubiquitin-like"/>
    <property type="match status" value="1"/>
</dbReference>
<dbReference type="RefSeq" id="XP_043047172.1">
    <property type="nucleotide sequence ID" value="XM_043193753.1"/>
</dbReference>
<accession>A0A9P8AGN9</accession>
<protein>
    <recommendedName>
        <fullName evidence="1">Ubiquitin-like modifier HUB1</fullName>
    </recommendedName>
</protein>
<sequence length="90" mass="10340">MRKHNLLLSTPSLLCTTMIEVNANDRLGKKIRVKCLEEDTIGDLKKMIALQIGTPAEKLVLKKGNQIYKDHISLDDYEVHDGFNFELYYS</sequence>
<dbReference type="Gene3D" id="3.10.20.90">
    <property type="entry name" value="Phosphatidylinositol 3-kinase Catalytic Subunit, Chain A, domain 1"/>
    <property type="match status" value="1"/>
</dbReference>
<comment type="caution">
    <text evidence="4">The sequence shown here is derived from an EMBL/GenBank/DDBJ whole genome shotgun (WGS) entry which is preliminary data.</text>
</comment>
<keyword evidence="2" id="KW-0833">Ubl conjugation pathway</keyword>
<organism evidence="4 5">
    <name type="scientific">Scheffersomyces spartinae</name>
    <dbReference type="NCBI Taxonomy" id="45513"/>
    <lineage>
        <taxon>Eukaryota</taxon>
        <taxon>Fungi</taxon>
        <taxon>Dikarya</taxon>
        <taxon>Ascomycota</taxon>
        <taxon>Saccharomycotina</taxon>
        <taxon>Pichiomycetes</taxon>
        <taxon>Debaryomycetaceae</taxon>
        <taxon>Scheffersomyces</taxon>
    </lineage>
</organism>
<reference evidence="4" key="1">
    <citation type="submission" date="2021-03" db="EMBL/GenBank/DDBJ databases">
        <authorList>
            <person name="Palmer J.M."/>
        </authorList>
    </citation>
    <scope>NUCLEOTIDE SEQUENCE</scope>
    <source>
        <strain evidence="4">ARV_011</strain>
    </source>
</reference>
<dbReference type="PROSITE" id="PS50053">
    <property type="entry name" value="UBIQUITIN_2"/>
    <property type="match status" value="1"/>
</dbReference>
<evidence type="ECO:0000256" key="1">
    <source>
        <dbReference type="ARBA" id="ARBA00014108"/>
    </source>
</evidence>
<evidence type="ECO:0000256" key="2">
    <source>
        <dbReference type="ARBA" id="ARBA00022786"/>
    </source>
</evidence>
<dbReference type="OrthoDB" id="3881at2759"/>
<dbReference type="Proteomes" id="UP000790833">
    <property type="component" value="Unassembled WGS sequence"/>
</dbReference>
<dbReference type="EMBL" id="JAHMUF010000026">
    <property type="protein sequence ID" value="KAG7191620.1"/>
    <property type="molecule type" value="Genomic_DNA"/>
</dbReference>
<dbReference type="InterPro" id="IPR039732">
    <property type="entry name" value="Hub1/Ubl5"/>
</dbReference>
<dbReference type="CDD" id="cd01791">
    <property type="entry name" value="Ubl_UBL5"/>
    <property type="match status" value="1"/>
</dbReference>
<dbReference type="FunFam" id="3.10.20.90:FF:000052">
    <property type="entry name" value="Ubiquitin-like protein 5"/>
    <property type="match status" value="1"/>
</dbReference>
<dbReference type="GeneID" id="66116389"/>
<feature type="domain" description="Ubiquitin-like" evidence="3">
    <location>
        <begin position="19"/>
        <end position="90"/>
    </location>
</feature>
<gene>
    <name evidence="4" type="primary">HUB1</name>
    <name evidence="4" type="ORF">KQ657_003015</name>
</gene>
<evidence type="ECO:0000313" key="5">
    <source>
        <dbReference type="Proteomes" id="UP000790833"/>
    </source>
</evidence>
<name>A0A9P8AGN9_9ASCO</name>
<evidence type="ECO:0000313" key="4">
    <source>
        <dbReference type="EMBL" id="KAG7191620.1"/>
    </source>
</evidence>